<dbReference type="EMBL" id="VLTJ01000008">
    <property type="protein sequence ID" value="TSH97599.1"/>
    <property type="molecule type" value="Genomic_DNA"/>
</dbReference>
<reference evidence="1 2" key="1">
    <citation type="submission" date="2019-07" db="EMBL/GenBank/DDBJ databases">
        <title>Qingshengfaniella alkalisoli gen. nov., sp. nov., isolated from saline soil.</title>
        <authorList>
            <person name="Xu L."/>
            <person name="Huang X.-X."/>
            <person name="Sun J.-Q."/>
        </authorList>
    </citation>
    <scope>NUCLEOTIDE SEQUENCE [LARGE SCALE GENOMIC DNA]</scope>
    <source>
        <strain evidence="1 2">DSM 27279</strain>
    </source>
</reference>
<keyword evidence="2" id="KW-1185">Reference proteome</keyword>
<name>A0A556AXD5_9BURK</name>
<evidence type="ECO:0000313" key="1">
    <source>
        <dbReference type="EMBL" id="TSH97599.1"/>
    </source>
</evidence>
<evidence type="ECO:0008006" key="3">
    <source>
        <dbReference type="Google" id="ProtNLM"/>
    </source>
</evidence>
<sequence length="76" mass="8121">MVPVYRLKSSAEAAVLASLMQAYGVRHYFQGGAGGTLYPNALADDFNLQTLMVDPAQEALARELLTGFLEEDGADA</sequence>
<dbReference type="Proteomes" id="UP000318405">
    <property type="component" value="Unassembled WGS sequence"/>
</dbReference>
<gene>
    <name evidence="1" type="ORF">FOZ76_05445</name>
</gene>
<proteinExistence type="predicted"/>
<dbReference type="OrthoDB" id="8687623at2"/>
<evidence type="ECO:0000313" key="2">
    <source>
        <dbReference type="Proteomes" id="UP000318405"/>
    </source>
</evidence>
<dbReference type="AlphaFoldDB" id="A0A556AXD5"/>
<dbReference type="RefSeq" id="WP_143947124.1">
    <property type="nucleotide sequence ID" value="NZ_BAABMB010000004.1"/>
</dbReference>
<protein>
    <recommendedName>
        <fullName evidence="3">DUF2007 domain-containing protein</fullName>
    </recommendedName>
</protein>
<accession>A0A556AXD5</accession>
<organism evidence="1 2">
    <name type="scientific">Verticiella sediminum</name>
    <dbReference type="NCBI Taxonomy" id="1247510"/>
    <lineage>
        <taxon>Bacteria</taxon>
        <taxon>Pseudomonadati</taxon>
        <taxon>Pseudomonadota</taxon>
        <taxon>Betaproteobacteria</taxon>
        <taxon>Burkholderiales</taxon>
        <taxon>Alcaligenaceae</taxon>
        <taxon>Verticiella</taxon>
    </lineage>
</organism>
<comment type="caution">
    <text evidence="1">The sequence shown here is derived from an EMBL/GenBank/DDBJ whole genome shotgun (WGS) entry which is preliminary data.</text>
</comment>